<dbReference type="RefSeq" id="WP_156915302.1">
    <property type="nucleotide sequence ID" value="NZ_CP104145.1"/>
</dbReference>
<evidence type="ECO:0000313" key="2">
    <source>
        <dbReference type="Proteomes" id="UP001060123"/>
    </source>
</evidence>
<evidence type="ECO:0000313" key="1">
    <source>
        <dbReference type="EMBL" id="UWU19196.1"/>
    </source>
</evidence>
<protein>
    <submittedName>
        <fullName evidence="1">Uncharacterized protein</fullName>
    </submittedName>
</protein>
<organism evidence="1 2">
    <name type="scientific">Rhizobium sullae</name>
    <name type="common">Rhizobium hedysari</name>
    <dbReference type="NCBI Taxonomy" id="50338"/>
    <lineage>
        <taxon>Bacteria</taxon>
        <taxon>Pseudomonadati</taxon>
        <taxon>Pseudomonadota</taxon>
        <taxon>Alphaproteobacteria</taxon>
        <taxon>Hyphomicrobiales</taxon>
        <taxon>Rhizobiaceae</taxon>
        <taxon>Rhizobium/Agrobacterium group</taxon>
        <taxon>Rhizobium</taxon>
    </lineage>
</organism>
<keyword evidence="2" id="KW-1185">Reference proteome</keyword>
<reference evidence="1" key="1">
    <citation type="submission" date="2022-09" db="EMBL/GenBank/DDBJ databases">
        <title>Australian commercial rhizobial inoculants.</title>
        <authorList>
            <person name="Kohlmeier M.G."/>
            <person name="O'Hara G.W."/>
            <person name="Colombi E."/>
            <person name="Ramsay J.P."/>
            <person name="Terpolilli J."/>
        </authorList>
    </citation>
    <scope>NUCLEOTIDE SEQUENCE</scope>
    <source>
        <strain evidence="1">WSM1592</strain>
        <plasmid evidence="1">pWSM1592_2</plasmid>
    </source>
</reference>
<gene>
    <name evidence="1" type="ORF">N2599_35960</name>
</gene>
<accession>A0ABY5XXB7</accession>
<name>A0ABY5XXB7_RHISU</name>
<keyword evidence="1" id="KW-0614">Plasmid</keyword>
<geneLocation type="plasmid" evidence="1 2">
    <name>pWSM1592_2</name>
</geneLocation>
<sequence>MPNFHHAGPAAVPASMASLDCRSGHAFMIVTVDLEPFTASAKPSTS</sequence>
<dbReference type="EMBL" id="CP104145">
    <property type="protein sequence ID" value="UWU19196.1"/>
    <property type="molecule type" value="Genomic_DNA"/>
</dbReference>
<dbReference type="Proteomes" id="UP001060123">
    <property type="component" value="Plasmid pWSM1592_2"/>
</dbReference>
<proteinExistence type="predicted"/>